<feature type="transmembrane region" description="Helical" evidence="1">
    <location>
        <begin position="60"/>
        <end position="78"/>
    </location>
</feature>
<reference evidence="3" key="1">
    <citation type="submission" date="2016-10" db="EMBL/GenBank/DDBJ databases">
        <authorList>
            <person name="Varghese N."/>
            <person name="Submissions S."/>
        </authorList>
    </citation>
    <scope>NUCLEOTIDE SEQUENCE [LARGE SCALE GENOMIC DNA]</scope>
    <source>
        <strain evidence="3">DSM 44437</strain>
    </source>
</reference>
<dbReference type="AlphaFoldDB" id="A0A1H9VG78"/>
<feature type="transmembrane region" description="Helical" evidence="1">
    <location>
        <begin position="33"/>
        <end position="48"/>
    </location>
</feature>
<keyword evidence="1" id="KW-0472">Membrane</keyword>
<proteinExistence type="predicted"/>
<keyword evidence="3" id="KW-1185">Reference proteome</keyword>
<keyword evidence="1" id="KW-1133">Transmembrane helix</keyword>
<evidence type="ECO:0000313" key="3">
    <source>
        <dbReference type="Proteomes" id="UP000199503"/>
    </source>
</evidence>
<dbReference type="EMBL" id="FOFV01000018">
    <property type="protein sequence ID" value="SES20776.1"/>
    <property type="molecule type" value="Genomic_DNA"/>
</dbReference>
<dbReference type="Proteomes" id="UP000199503">
    <property type="component" value="Unassembled WGS sequence"/>
</dbReference>
<evidence type="ECO:0000256" key="1">
    <source>
        <dbReference type="SAM" id="Phobius"/>
    </source>
</evidence>
<organism evidence="2 3">
    <name type="scientific">Lentzea albida</name>
    <dbReference type="NCBI Taxonomy" id="65499"/>
    <lineage>
        <taxon>Bacteria</taxon>
        <taxon>Bacillati</taxon>
        <taxon>Actinomycetota</taxon>
        <taxon>Actinomycetes</taxon>
        <taxon>Pseudonocardiales</taxon>
        <taxon>Pseudonocardiaceae</taxon>
        <taxon>Lentzea</taxon>
    </lineage>
</organism>
<dbReference type="STRING" id="65499.SAMN04488000_118104"/>
<name>A0A1H9VG78_9PSEU</name>
<evidence type="ECO:0000313" key="2">
    <source>
        <dbReference type="EMBL" id="SES20776.1"/>
    </source>
</evidence>
<gene>
    <name evidence="2" type="ORF">SAMN04488000_118104</name>
</gene>
<protein>
    <submittedName>
        <fullName evidence="2">Uncharacterized protein</fullName>
    </submittedName>
</protein>
<dbReference type="RefSeq" id="WP_089923065.1">
    <property type="nucleotide sequence ID" value="NZ_FOFV01000018.1"/>
</dbReference>
<keyword evidence="1" id="KW-0812">Transmembrane</keyword>
<accession>A0A1H9VG78</accession>
<sequence>MRYWKLISALAGTVVLALQTALGDGSIDMQDVVIVSAAGLASFGAWLVPSTTALKTIKTWVFALVVGAGVLGPVLAGGVTPQEWMTVLVAVLTSAGVAVAPGPEPKSVVIEGSHSLTTD</sequence>